<proteinExistence type="predicted"/>
<sequence length="62" mass="7064">MLFAATWGLMRLFLMTEQRETQPYHARHHSHDGGIGPQSHSTPARPACFELWPAPPQKDPVQ</sequence>
<keyword evidence="3" id="KW-1185">Reference proteome</keyword>
<evidence type="ECO:0000313" key="3">
    <source>
        <dbReference type="Proteomes" id="UP000005839"/>
    </source>
</evidence>
<evidence type="ECO:0000313" key="2">
    <source>
        <dbReference type="EMBL" id="EDQ00943.1"/>
    </source>
</evidence>
<protein>
    <submittedName>
        <fullName evidence="2">Uncharacterized protein</fullName>
    </submittedName>
</protein>
<feature type="region of interest" description="Disordered" evidence="1">
    <location>
        <begin position="23"/>
        <end position="62"/>
    </location>
</feature>
<organism evidence="2 3">
    <name type="scientific">Shewanella benthica KT99</name>
    <dbReference type="NCBI Taxonomy" id="314608"/>
    <lineage>
        <taxon>Bacteria</taxon>
        <taxon>Pseudomonadati</taxon>
        <taxon>Pseudomonadota</taxon>
        <taxon>Gammaproteobacteria</taxon>
        <taxon>Alteromonadales</taxon>
        <taxon>Shewanellaceae</taxon>
        <taxon>Shewanella</taxon>
    </lineage>
</organism>
<feature type="compositionally biased region" description="Pro residues" evidence="1">
    <location>
        <begin position="53"/>
        <end position="62"/>
    </location>
</feature>
<accession>A9D881</accession>
<evidence type="ECO:0000256" key="1">
    <source>
        <dbReference type="SAM" id="MobiDB-lite"/>
    </source>
</evidence>
<reference evidence="2 3" key="1">
    <citation type="submission" date="2007-10" db="EMBL/GenBank/DDBJ databases">
        <authorList>
            <person name="Yayanos A."/>
            <person name="Ferriera S."/>
            <person name="Johnson J."/>
            <person name="Kravitz S."/>
            <person name="Halpern A."/>
            <person name="Remington K."/>
            <person name="Beeson K."/>
            <person name="Tran B."/>
            <person name="Rogers Y.-H."/>
            <person name="Friedman R."/>
            <person name="Venter J.C."/>
        </authorList>
    </citation>
    <scope>NUCLEOTIDE SEQUENCE [LARGE SCALE GENOMIC DNA]</scope>
    <source>
        <strain evidence="2 3">KT99</strain>
    </source>
</reference>
<dbReference type="Proteomes" id="UP000005839">
    <property type="component" value="Unassembled WGS sequence"/>
</dbReference>
<dbReference type="STRING" id="314608.KT99_06914"/>
<dbReference type="EMBL" id="ABIC01000014">
    <property type="protein sequence ID" value="EDQ00943.1"/>
    <property type="molecule type" value="Genomic_DNA"/>
</dbReference>
<comment type="caution">
    <text evidence="2">The sequence shown here is derived from an EMBL/GenBank/DDBJ whole genome shotgun (WGS) entry which is preliminary data.</text>
</comment>
<gene>
    <name evidence="2" type="ORF">KT99_06914</name>
</gene>
<name>A9D881_9GAMM</name>
<dbReference type="AlphaFoldDB" id="A9D881"/>